<organism evidence="9 10">
    <name type="scientific">Massilia cavernae</name>
    <dbReference type="NCBI Taxonomy" id="2320864"/>
    <lineage>
        <taxon>Bacteria</taxon>
        <taxon>Pseudomonadati</taxon>
        <taxon>Pseudomonadota</taxon>
        <taxon>Betaproteobacteria</taxon>
        <taxon>Burkholderiales</taxon>
        <taxon>Oxalobacteraceae</taxon>
        <taxon>Telluria group</taxon>
        <taxon>Massilia</taxon>
    </lineage>
</organism>
<name>A0A418Y8R6_9BURK</name>
<evidence type="ECO:0000256" key="2">
    <source>
        <dbReference type="ARBA" id="ARBA00022448"/>
    </source>
</evidence>
<dbReference type="RefSeq" id="WP_119808888.1">
    <property type="nucleotide sequence ID" value="NZ_QYUP01000002.1"/>
</dbReference>
<dbReference type="Gene3D" id="1.20.1530.20">
    <property type="match status" value="1"/>
</dbReference>
<evidence type="ECO:0000256" key="5">
    <source>
        <dbReference type="ARBA" id="ARBA00023065"/>
    </source>
</evidence>
<keyword evidence="2" id="KW-0813">Transport</keyword>
<comment type="subcellular location">
    <subcellularLocation>
        <location evidence="1">Membrane</location>
        <topology evidence="1">Multi-pass membrane protein</topology>
    </subcellularLocation>
</comment>
<feature type="domain" description="Cation/H+ exchanger transmembrane" evidence="8">
    <location>
        <begin position="15"/>
        <end position="394"/>
    </location>
</feature>
<evidence type="ECO:0000256" key="1">
    <source>
        <dbReference type="ARBA" id="ARBA00004141"/>
    </source>
</evidence>
<feature type="transmembrane region" description="Helical" evidence="7">
    <location>
        <begin position="70"/>
        <end position="87"/>
    </location>
</feature>
<dbReference type="OrthoDB" id="9793589at2"/>
<evidence type="ECO:0000256" key="7">
    <source>
        <dbReference type="SAM" id="Phobius"/>
    </source>
</evidence>
<dbReference type="Pfam" id="PF00999">
    <property type="entry name" value="Na_H_Exchanger"/>
    <property type="match status" value="1"/>
</dbReference>
<dbReference type="PANTHER" id="PTHR32468:SF0">
    <property type="entry name" value="K(+)_H(+) ANTIPORTER 1"/>
    <property type="match status" value="1"/>
</dbReference>
<accession>A0A418Y8R6</accession>
<evidence type="ECO:0000313" key="10">
    <source>
        <dbReference type="Proteomes" id="UP000284006"/>
    </source>
</evidence>
<feature type="transmembrane region" description="Helical" evidence="7">
    <location>
        <begin position="177"/>
        <end position="195"/>
    </location>
</feature>
<feature type="transmembrane region" description="Helical" evidence="7">
    <location>
        <begin position="6"/>
        <end position="23"/>
    </location>
</feature>
<comment type="caution">
    <text evidence="9">The sequence shown here is derived from an EMBL/GenBank/DDBJ whole genome shotgun (WGS) entry which is preliminary data.</text>
</comment>
<reference evidence="9 10" key="1">
    <citation type="submission" date="2018-09" db="EMBL/GenBank/DDBJ databases">
        <authorList>
            <person name="Zhu H."/>
        </authorList>
    </citation>
    <scope>NUCLEOTIDE SEQUENCE [LARGE SCALE GENOMIC DNA]</scope>
    <source>
        <strain evidence="9 10">K1S02-61</strain>
    </source>
</reference>
<dbReference type="InterPro" id="IPR006153">
    <property type="entry name" value="Cation/H_exchanger_TM"/>
</dbReference>
<dbReference type="InterPro" id="IPR038770">
    <property type="entry name" value="Na+/solute_symporter_sf"/>
</dbReference>
<keyword evidence="6 7" id="KW-0472">Membrane</keyword>
<dbReference type="AlphaFoldDB" id="A0A418Y8R6"/>
<evidence type="ECO:0000256" key="3">
    <source>
        <dbReference type="ARBA" id="ARBA00022692"/>
    </source>
</evidence>
<feature type="transmembrane region" description="Helical" evidence="7">
    <location>
        <begin position="282"/>
        <end position="304"/>
    </location>
</feature>
<keyword evidence="10" id="KW-1185">Reference proteome</keyword>
<evidence type="ECO:0000259" key="8">
    <source>
        <dbReference type="Pfam" id="PF00999"/>
    </source>
</evidence>
<feature type="transmembrane region" description="Helical" evidence="7">
    <location>
        <begin position="234"/>
        <end position="251"/>
    </location>
</feature>
<evidence type="ECO:0000256" key="4">
    <source>
        <dbReference type="ARBA" id="ARBA00022989"/>
    </source>
</evidence>
<proteinExistence type="predicted"/>
<feature type="transmembrane region" description="Helical" evidence="7">
    <location>
        <begin position="359"/>
        <end position="389"/>
    </location>
</feature>
<feature type="transmembrane region" description="Helical" evidence="7">
    <location>
        <begin position="316"/>
        <end position="338"/>
    </location>
</feature>
<keyword evidence="4 7" id="KW-1133">Transmembrane helix</keyword>
<keyword evidence="5" id="KW-0406">Ion transport</keyword>
<dbReference type="InterPro" id="IPR050794">
    <property type="entry name" value="CPA2_transporter"/>
</dbReference>
<dbReference type="EMBL" id="QYUP01000002">
    <property type="protein sequence ID" value="RJG27999.1"/>
    <property type="molecule type" value="Genomic_DNA"/>
</dbReference>
<feature type="transmembrane region" description="Helical" evidence="7">
    <location>
        <begin position="134"/>
        <end position="157"/>
    </location>
</feature>
<gene>
    <name evidence="9" type="ORF">D3872_00095</name>
</gene>
<protein>
    <submittedName>
        <fullName evidence="9">Cation:proton antiporter</fullName>
    </submittedName>
</protein>
<dbReference type="PANTHER" id="PTHR32468">
    <property type="entry name" value="CATION/H + ANTIPORTER"/>
    <property type="match status" value="1"/>
</dbReference>
<dbReference type="GO" id="GO:1902600">
    <property type="term" value="P:proton transmembrane transport"/>
    <property type="evidence" value="ECO:0007669"/>
    <property type="project" value="InterPro"/>
</dbReference>
<feature type="transmembrane region" description="Helical" evidence="7">
    <location>
        <begin position="201"/>
        <end position="222"/>
    </location>
</feature>
<dbReference type="GO" id="GO:0015297">
    <property type="term" value="F:antiporter activity"/>
    <property type="evidence" value="ECO:0007669"/>
    <property type="project" value="InterPro"/>
</dbReference>
<keyword evidence="3 7" id="KW-0812">Transmembrane</keyword>
<evidence type="ECO:0000256" key="6">
    <source>
        <dbReference type="ARBA" id="ARBA00023136"/>
    </source>
</evidence>
<dbReference type="Proteomes" id="UP000284006">
    <property type="component" value="Unassembled WGS sequence"/>
</dbReference>
<feature type="transmembrane region" description="Helical" evidence="7">
    <location>
        <begin position="28"/>
        <end position="50"/>
    </location>
</feature>
<dbReference type="GO" id="GO:0016020">
    <property type="term" value="C:membrane"/>
    <property type="evidence" value="ECO:0007669"/>
    <property type="project" value="UniProtKB-SubCell"/>
</dbReference>
<evidence type="ECO:0000313" key="9">
    <source>
        <dbReference type="EMBL" id="RJG27999.1"/>
    </source>
</evidence>
<sequence length="415" mass="43531">MNHYFFLALIGFIALPTLLSRLCRIDKIFPLVFVQLIVGLLLQSSGALAWLARHDMNLTTGPLADSLNGLGWLGICLLIALTGSESAPRGAGRKAWQFIPVSVVGFSGTCLIGSAVGYALALRYPVLLGPNADIGLFSFAIGLALSVTALPVLVSILRETGLAGSAIGNLATNSAMLDDLWMWVGLAVILSLSNGSGAHPAGLLAALALYLVVMIGPVRYLLRRWCLAAAGRSASDRIIVAVSVVFLSAVSTDYIGLHPILGTFVAGAILPREALADWRDSLLHFSHIMLLPFFFIMTGLRLSIEVQGQSLIELTLIVTAAAVLSKFFSISAAARVLGHSWRNSFALGSLMQCKGLMELVAINILLDGGIISGPIFSALAIMALLSTLITAPLMKGMLGAPAPVAPLAGVPAQTP</sequence>
<feature type="transmembrane region" description="Helical" evidence="7">
    <location>
        <begin position="99"/>
        <end position="122"/>
    </location>
</feature>